<sequence length="163" mass="18363">MTVPFQRMLVYIDGSEGSTAALMYAILLAQGTGAELEAIYVVNTKAVSELVKAHIFIDSERTEYLEDLEEDADRQLRHAVKLARSKGVTLVPVKKSGSTPHEVFTCVKDDKIDLLLLCGLTEIRSRRDELISDVDRIIRLVSCPVLLIHDIDDVWMKFEQDVM</sequence>
<dbReference type="Gene3D" id="3.40.50.620">
    <property type="entry name" value="HUPs"/>
    <property type="match status" value="1"/>
</dbReference>
<accession>F4GLK9</accession>
<feature type="domain" description="UspA" evidence="1">
    <location>
        <begin position="5"/>
        <end position="149"/>
    </location>
</feature>
<dbReference type="Pfam" id="PF00582">
    <property type="entry name" value="Usp"/>
    <property type="match status" value="1"/>
</dbReference>
<evidence type="ECO:0000259" key="1">
    <source>
        <dbReference type="Pfam" id="PF00582"/>
    </source>
</evidence>
<name>F4GLK9_PARC1</name>
<dbReference type="AlphaFoldDB" id="F4GLK9"/>
<dbReference type="RefSeq" id="WP_013739375.1">
    <property type="nucleotide sequence ID" value="NC_015436.1"/>
</dbReference>
<dbReference type="CDD" id="cd00293">
    <property type="entry name" value="USP-like"/>
    <property type="match status" value="1"/>
</dbReference>
<reference evidence="3" key="1">
    <citation type="submission" date="2011-04" db="EMBL/GenBank/DDBJ databases">
        <title>The complete genome of Spirochaeta coccoides DSM 17374.</title>
        <authorList>
            <person name="Lucas S."/>
            <person name="Copeland A."/>
            <person name="Lapidus A."/>
            <person name="Bruce D."/>
            <person name="Goodwin L."/>
            <person name="Pitluck S."/>
            <person name="Peters L."/>
            <person name="Kyrpides N."/>
            <person name="Mavromatis K."/>
            <person name="Pagani I."/>
            <person name="Ivanova N."/>
            <person name="Ovchinnikova G."/>
            <person name="Lu M."/>
            <person name="Detter J.C."/>
            <person name="Tapia R."/>
            <person name="Han C."/>
            <person name="Land M."/>
            <person name="Hauser L."/>
            <person name="Markowitz V."/>
            <person name="Cheng J.-F."/>
            <person name="Hugenholtz P."/>
            <person name="Woyke T."/>
            <person name="Wu D."/>
            <person name="Spring S."/>
            <person name="Schroeder M."/>
            <person name="Brambilla E."/>
            <person name="Klenk H.-P."/>
            <person name="Eisen J.A."/>
        </authorList>
    </citation>
    <scope>NUCLEOTIDE SEQUENCE [LARGE SCALE GENOMIC DNA]</scope>
    <source>
        <strain evidence="3">ATCC BAA-1237 / DSM 17374 / SPN1</strain>
    </source>
</reference>
<dbReference type="KEGG" id="scc:Spico_0754"/>
<organism evidence="2 3">
    <name type="scientific">Parasphaerochaeta coccoides (strain ATCC BAA-1237 / DSM 17374 / SPN1)</name>
    <name type="common">Sphaerochaeta coccoides</name>
    <dbReference type="NCBI Taxonomy" id="760011"/>
    <lineage>
        <taxon>Bacteria</taxon>
        <taxon>Pseudomonadati</taxon>
        <taxon>Spirochaetota</taxon>
        <taxon>Spirochaetia</taxon>
        <taxon>Spirochaetales</taxon>
        <taxon>Sphaerochaetaceae</taxon>
        <taxon>Parasphaerochaeta</taxon>
    </lineage>
</organism>
<dbReference type="eggNOG" id="COG0589">
    <property type="taxonomic scope" value="Bacteria"/>
</dbReference>
<reference evidence="2 3" key="2">
    <citation type="journal article" date="2012" name="Stand. Genomic Sci.">
        <title>Complete genome sequence of the termite hindgut bacterium Spirochaeta coccoides type strain (SPN1(T)), reclassification in the genus Sphaerochaeta as Sphaerochaeta coccoides comb. nov. and emendations of the family Spirochaetaceae and the genus Sphaerochaeta.</title>
        <authorList>
            <person name="Abt B."/>
            <person name="Han C."/>
            <person name="Scheuner C."/>
            <person name="Lu M."/>
            <person name="Lapidus A."/>
            <person name="Nolan M."/>
            <person name="Lucas S."/>
            <person name="Hammon N."/>
            <person name="Deshpande S."/>
            <person name="Cheng J.F."/>
            <person name="Tapia R."/>
            <person name="Goodwin L.A."/>
            <person name="Pitluck S."/>
            <person name="Liolios K."/>
            <person name="Pagani I."/>
            <person name="Ivanova N."/>
            <person name="Mavromatis K."/>
            <person name="Mikhailova N."/>
            <person name="Huntemann M."/>
            <person name="Pati A."/>
            <person name="Chen A."/>
            <person name="Palaniappan K."/>
            <person name="Land M."/>
            <person name="Hauser L."/>
            <person name="Brambilla E.M."/>
            <person name="Rohde M."/>
            <person name="Spring S."/>
            <person name="Gronow S."/>
            <person name="Goker M."/>
            <person name="Woyke T."/>
            <person name="Bristow J."/>
            <person name="Eisen J.A."/>
            <person name="Markowitz V."/>
            <person name="Hugenholtz P."/>
            <person name="Kyrpides N.C."/>
            <person name="Klenk H.P."/>
            <person name="Detter J.C."/>
        </authorList>
    </citation>
    <scope>NUCLEOTIDE SEQUENCE [LARGE SCALE GENOMIC DNA]</scope>
    <source>
        <strain evidence="3">ATCC BAA-1237 / DSM 17374 / SPN1</strain>
    </source>
</reference>
<dbReference type="STRING" id="760011.Spico_0754"/>
<proteinExistence type="predicted"/>
<dbReference type="InterPro" id="IPR014729">
    <property type="entry name" value="Rossmann-like_a/b/a_fold"/>
</dbReference>
<dbReference type="Proteomes" id="UP000007939">
    <property type="component" value="Chromosome"/>
</dbReference>
<dbReference type="InterPro" id="IPR006016">
    <property type="entry name" value="UspA"/>
</dbReference>
<dbReference type="OrthoDB" id="369506at2"/>
<dbReference type="EMBL" id="CP002659">
    <property type="protein sequence ID" value="AEC01979.1"/>
    <property type="molecule type" value="Genomic_DNA"/>
</dbReference>
<gene>
    <name evidence="2" type="ordered locus">Spico_0754</name>
</gene>
<evidence type="ECO:0000313" key="2">
    <source>
        <dbReference type="EMBL" id="AEC01979.1"/>
    </source>
</evidence>
<evidence type="ECO:0000313" key="3">
    <source>
        <dbReference type="Proteomes" id="UP000007939"/>
    </source>
</evidence>
<dbReference type="SUPFAM" id="SSF52402">
    <property type="entry name" value="Adenine nucleotide alpha hydrolases-like"/>
    <property type="match status" value="1"/>
</dbReference>
<keyword evidence="3" id="KW-1185">Reference proteome</keyword>
<dbReference type="HOGENOM" id="CLU_049301_16_5_12"/>
<protein>
    <submittedName>
        <fullName evidence="2">UspA domain-containing protein</fullName>
    </submittedName>
</protein>